<reference evidence="1 4" key="2">
    <citation type="submission" date="2023-07" db="EMBL/GenBank/DDBJ databases">
        <title>Sorghum-associated microbial communities from plants grown in Nebraska, USA.</title>
        <authorList>
            <person name="Schachtman D."/>
        </authorList>
    </citation>
    <scope>NUCLEOTIDE SEQUENCE [LARGE SCALE GENOMIC DNA]</scope>
    <source>
        <strain evidence="1 4">DS1316</strain>
    </source>
</reference>
<sequence length="34" mass="4136">MELKRIRLWLYYVLLVRSGRCCTLTREQLTHAGR</sequence>
<evidence type="ECO:0000313" key="4">
    <source>
        <dbReference type="Proteomes" id="UP001264340"/>
    </source>
</evidence>
<reference evidence="2 3" key="1">
    <citation type="submission" date="2016-11" db="EMBL/GenBank/DDBJ databases">
        <authorList>
            <person name="Jaros S."/>
            <person name="Januszkiewicz K."/>
            <person name="Wedrychowicz H."/>
        </authorList>
    </citation>
    <scope>NUCLEOTIDE SEQUENCE [LARGE SCALE GENOMIC DNA]</scope>
    <source>
        <strain evidence="2 3">LMG 20594</strain>
    </source>
</reference>
<proteinExistence type="predicted"/>
<dbReference type="Proteomes" id="UP001264340">
    <property type="component" value="Unassembled WGS sequence"/>
</dbReference>
<evidence type="ECO:0000313" key="3">
    <source>
        <dbReference type="Proteomes" id="UP000184395"/>
    </source>
</evidence>
<organism evidence="2 3">
    <name type="scientific">Paraburkholderia terricola</name>
    <dbReference type="NCBI Taxonomy" id="169427"/>
    <lineage>
        <taxon>Bacteria</taxon>
        <taxon>Pseudomonadati</taxon>
        <taxon>Pseudomonadota</taxon>
        <taxon>Betaproteobacteria</taxon>
        <taxon>Burkholderiales</taxon>
        <taxon>Burkholderiaceae</taxon>
        <taxon>Paraburkholderia</taxon>
    </lineage>
</organism>
<dbReference type="EMBL" id="FRAB01000041">
    <property type="protein sequence ID" value="SHK84356.1"/>
    <property type="molecule type" value="Genomic_DNA"/>
</dbReference>
<accession>A0A1M6VSV1</accession>
<name>A0A1M6VSV1_9BURK</name>
<dbReference type="Proteomes" id="UP000184395">
    <property type="component" value="Unassembled WGS sequence"/>
</dbReference>
<dbReference type="EMBL" id="JAVDRP010000002">
    <property type="protein sequence ID" value="MDR6407553.1"/>
    <property type="molecule type" value="Genomic_DNA"/>
</dbReference>
<keyword evidence="4" id="KW-1185">Reference proteome</keyword>
<protein>
    <submittedName>
        <fullName evidence="2">Uncharacterized protein</fullName>
    </submittedName>
</protein>
<gene>
    <name evidence="1" type="ORF">J2804_000941</name>
    <name evidence="2" type="ORF">SAMN05192548_104113</name>
</gene>
<dbReference type="STRING" id="169427.SAMN05192548_104113"/>
<evidence type="ECO:0000313" key="1">
    <source>
        <dbReference type="EMBL" id="MDR6407553.1"/>
    </source>
</evidence>
<evidence type="ECO:0000313" key="2">
    <source>
        <dbReference type="EMBL" id="SHK84356.1"/>
    </source>
</evidence>
<dbReference type="AlphaFoldDB" id="A0A1M6VSV1"/>